<sequence length="147" mass="15371">MRWSLCFTRVLAGSARHLGLGKRPGGASLKRIAWRSSKALGPRLTSPERLGERLFKSLLLELTPKTQRSPGFNLGGGTAIDRSTPPTSRTPAREARACADRVLKGAGGAEPGEQAAVEAASAAGGHKAGLARVGADRRCGLGEEEET</sequence>
<evidence type="ECO:0000313" key="2">
    <source>
        <dbReference type="EMBL" id="RRT61762.1"/>
    </source>
</evidence>
<dbReference type="Proteomes" id="UP000287651">
    <property type="component" value="Unassembled WGS sequence"/>
</dbReference>
<reference evidence="2 3" key="1">
    <citation type="journal article" date="2014" name="Agronomy (Basel)">
        <title>A Draft Genome Sequence for Ensete ventricosum, the Drought-Tolerant Tree Against Hunger.</title>
        <authorList>
            <person name="Harrison J."/>
            <person name="Moore K.A."/>
            <person name="Paszkiewicz K."/>
            <person name="Jones T."/>
            <person name="Grant M."/>
            <person name="Ambacheew D."/>
            <person name="Muzemil S."/>
            <person name="Studholme D.J."/>
        </authorList>
    </citation>
    <scope>NUCLEOTIDE SEQUENCE [LARGE SCALE GENOMIC DNA]</scope>
</reference>
<proteinExistence type="predicted"/>
<organism evidence="2 3">
    <name type="scientific">Ensete ventricosum</name>
    <name type="common">Abyssinian banana</name>
    <name type="synonym">Musa ensete</name>
    <dbReference type="NCBI Taxonomy" id="4639"/>
    <lineage>
        <taxon>Eukaryota</taxon>
        <taxon>Viridiplantae</taxon>
        <taxon>Streptophyta</taxon>
        <taxon>Embryophyta</taxon>
        <taxon>Tracheophyta</taxon>
        <taxon>Spermatophyta</taxon>
        <taxon>Magnoliopsida</taxon>
        <taxon>Liliopsida</taxon>
        <taxon>Zingiberales</taxon>
        <taxon>Musaceae</taxon>
        <taxon>Ensete</taxon>
    </lineage>
</organism>
<evidence type="ECO:0000256" key="1">
    <source>
        <dbReference type="SAM" id="MobiDB-lite"/>
    </source>
</evidence>
<dbReference type="EMBL" id="AMZH03007256">
    <property type="protein sequence ID" value="RRT61762.1"/>
    <property type="molecule type" value="Genomic_DNA"/>
</dbReference>
<dbReference type="AlphaFoldDB" id="A0A426ZCU3"/>
<protein>
    <submittedName>
        <fullName evidence="2">Uncharacterized protein</fullName>
    </submittedName>
</protein>
<feature type="region of interest" description="Disordered" evidence="1">
    <location>
        <begin position="66"/>
        <end position="94"/>
    </location>
</feature>
<evidence type="ECO:0000313" key="3">
    <source>
        <dbReference type="Proteomes" id="UP000287651"/>
    </source>
</evidence>
<gene>
    <name evidence="2" type="ORF">B296_00043923</name>
</gene>
<name>A0A426ZCU3_ENSVE</name>
<comment type="caution">
    <text evidence="2">The sequence shown here is derived from an EMBL/GenBank/DDBJ whole genome shotgun (WGS) entry which is preliminary data.</text>
</comment>
<accession>A0A426ZCU3</accession>